<evidence type="ECO:0000313" key="2">
    <source>
        <dbReference type="Proteomes" id="UP000184356"/>
    </source>
</evidence>
<dbReference type="RefSeq" id="XP_040705478.1">
    <property type="nucleotide sequence ID" value="XM_040851982.1"/>
</dbReference>
<dbReference type="AlphaFoldDB" id="A0A1L9TQH4"/>
<dbReference type="VEuPathDB" id="FungiDB:ASPSYDRAFT_88208"/>
<protein>
    <submittedName>
        <fullName evidence="1">Uncharacterized protein</fullName>
    </submittedName>
</protein>
<proteinExistence type="predicted"/>
<dbReference type="OrthoDB" id="4149149at2759"/>
<organism evidence="1 2">
    <name type="scientific">Aspergillus sydowii CBS 593.65</name>
    <dbReference type="NCBI Taxonomy" id="1036612"/>
    <lineage>
        <taxon>Eukaryota</taxon>
        <taxon>Fungi</taxon>
        <taxon>Dikarya</taxon>
        <taxon>Ascomycota</taxon>
        <taxon>Pezizomycotina</taxon>
        <taxon>Eurotiomycetes</taxon>
        <taxon>Eurotiomycetidae</taxon>
        <taxon>Eurotiales</taxon>
        <taxon>Aspergillaceae</taxon>
        <taxon>Aspergillus</taxon>
        <taxon>Aspergillus subgen. Nidulantes</taxon>
    </lineage>
</organism>
<dbReference type="GeneID" id="63768055"/>
<name>A0A1L9TQH4_9EURO</name>
<reference evidence="2" key="1">
    <citation type="journal article" date="2017" name="Genome Biol.">
        <title>Comparative genomics reveals high biological diversity and specific adaptations in the industrially and medically important fungal genus Aspergillus.</title>
        <authorList>
            <person name="de Vries R.P."/>
            <person name="Riley R."/>
            <person name="Wiebenga A."/>
            <person name="Aguilar-Osorio G."/>
            <person name="Amillis S."/>
            <person name="Uchima C.A."/>
            <person name="Anderluh G."/>
            <person name="Asadollahi M."/>
            <person name="Askin M."/>
            <person name="Barry K."/>
            <person name="Battaglia E."/>
            <person name="Bayram O."/>
            <person name="Benocci T."/>
            <person name="Braus-Stromeyer S.A."/>
            <person name="Caldana C."/>
            <person name="Canovas D."/>
            <person name="Cerqueira G.C."/>
            <person name="Chen F."/>
            <person name="Chen W."/>
            <person name="Choi C."/>
            <person name="Clum A."/>
            <person name="Dos Santos R.A."/>
            <person name="Damasio A.R."/>
            <person name="Diallinas G."/>
            <person name="Emri T."/>
            <person name="Fekete E."/>
            <person name="Flipphi M."/>
            <person name="Freyberg S."/>
            <person name="Gallo A."/>
            <person name="Gournas C."/>
            <person name="Habgood R."/>
            <person name="Hainaut M."/>
            <person name="Harispe M.L."/>
            <person name="Henrissat B."/>
            <person name="Hilden K.S."/>
            <person name="Hope R."/>
            <person name="Hossain A."/>
            <person name="Karabika E."/>
            <person name="Karaffa L."/>
            <person name="Karanyi Z."/>
            <person name="Krasevec N."/>
            <person name="Kuo A."/>
            <person name="Kusch H."/>
            <person name="LaButti K."/>
            <person name="Lagendijk E.L."/>
            <person name="Lapidus A."/>
            <person name="Levasseur A."/>
            <person name="Lindquist E."/>
            <person name="Lipzen A."/>
            <person name="Logrieco A.F."/>
            <person name="MacCabe A."/>
            <person name="Maekelae M.R."/>
            <person name="Malavazi I."/>
            <person name="Melin P."/>
            <person name="Meyer V."/>
            <person name="Mielnichuk N."/>
            <person name="Miskei M."/>
            <person name="Molnar A.P."/>
            <person name="Mule G."/>
            <person name="Ngan C.Y."/>
            <person name="Orejas M."/>
            <person name="Orosz E."/>
            <person name="Ouedraogo J.P."/>
            <person name="Overkamp K.M."/>
            <person name="Park H.-S."/>
            <person name="Perrone G."/>
            <person name="Piumi F."/>
            <person name="Punt P.J."/>
            <person name="Ram A.F."/>
            <person name="Ramon A."/>
            <person name="Rauscher S."/>
            <person name="Record E."/>
            <person name="Riano-Pachon D.M."/>
            <person name="Robert V."/>
            <person name="Roehrig J."/>
            <person name="Ruller R."/>
            <person name="Salamov A."/>
            <person name="Salih N.S."/>
            <person name="Samson R.A."/>
            <person name="Sandor E."/>
            <person name="Sanguinetti M."/>
            <person name="Schuetze T."/>
            <person name="Sepcic K."/>
            <person name="Shelest E."/>
            <person name="Sherlock G."/>
            <person name="Sophianopoulou V."/>
            <person name="Squina F.M."/>
            <person name="Sun H."/>
            <person name="Susca A."/>
            <person name="Todd R.B."/>
            <person name="Tsang A."/>
            <person name="Unkles S.E."/>
            <person name="van de Wiele N."/>
            <person name="van Rossen-Uffink D."/>
            <person name="Oliveira J.V."/>
            <person name="Vesth T.C."/>
            <person name="Visser J."/>
            <person name="Yu J.-H."/>
            <person name="Zhou M."/>
            <person name="Andersen M.R."/>
            <person name="Archer D.B."/>
            <person name="Baker S.E."/>
            <person name="Benoit I."/>
            <person name="Brakhage A.A."/>
            <person name="Braus G.H."/>
            <person name="Fischer R."/>
            <person name="Frisvad J.C."/>
            <person name="Goldman G.H."/>
            <person name="Houbraken J."/>
            <person name="Oakley B."/>
            <person name="Pocsi I."/>
            <person name="Scazzocchio C."/>
            <person name="Seiboth B."/>
            <person name="vanKuyk P.A."/>
            <person name="Wortman J."/>
            <person name="Dyer P.S."/>
            <person name="Grigoriev I.V."/>
        </authorList>
    </citation>
    <scope>NUCLEOTIDE SEQUENCE [LARGE SCALE GENOMIC DNA]</scope>
    <source>
        <strain evidence="2">CBS 593.65</strain>
    </source>
</reference>
<accession>A0A1L9TQH4</accession>
<evidence type="ECO:0000313" key="1">
    <source>
        <dbReference type="EMBL" id="OJJ61672.1"/>
    </source>
</evidence>
<dbReference type="Proteomes" id="UP000184356">
    <property type="component" value="Unassembled WGS sequence"/>
</dbReference>
<keyword evidence="2" id="KW-1185">Reference proteome</keyword>
<sequence length="235" mass="26441">MDERRADEDTLDDVNICIFDYMLCTAIHTAINATGDSTNEWDVTCVEDTTQMLKSILQPSQVLPVSIKIKAQVLDIIKILNSAVRIEPNVLVEMTSMFVSTCNVLSMEAVKRRAAEIAIQLCIHAIFRVYQDSNNGGSEGFMEYYTSLSDEERATKIPEYIFQILPSIGVSIDTLFKLACQTERMNEGGLTTLLRDLTDIMRMLEPPVLLQLERGKLEGLSRAETQRLKQEIGLN</sequence>
<gene>
    <name evidence="1" type="ORF">ASPSYDRAFT_88208</name>
</gene>
<dbReference type="EMBL" id="KV878584">
    <property type="protein sequence ID" value="OJJ61672.1"/>
    <property type="molecule type" value="Genomic_DNA"/>
</dbReference>